<dbReference type="AlphaFoldDB" id="A0A2K5L298"/>
<protein>
    <submittedName>
        <fullName evidence="2">Uncharacterized protein</fullName>
    </submittedName>
</protein>
<reference evidence="2" key="2">
    <citation type="submission" date="2025-09" db="UniProtKB">
        <authorList>
            <consortium name="Ensembl"/>
        </authorList>
    </citation>
    <scope>IDENTIFICATION</scope>
</reference>
<proteinExistence type="predicted"/>
<organism evidence="2 3">
    <name type="scientific">Cercocebus atys</name>
    <name type="common">Sooty mangabey</name>
    <name type="synonym">Cercocebus torquatus atys</name>
    <dbReference type="NCBI Taxonomy" id="9531"/>
    <lineage>
        <taxon>Eukaryota</taxon>
        <taxon>Metazoa</taxon>
        <taxon>Chordata</taxon>
        <taxon>Craniata</taxon>
        <taxon>Vertebrata</taxon>
        <taxon>Euteleostomi</taxon>
        <taxon>Mammalia</taxon>
        <taxon>Eutheria</taxon>
        <taxon>Euarchontoglires</taxon>
        <taxon>Primates</taxon>
        <taxon>Haplorrhini</taxon>
        <taxon>Catarrhini</taxon>
        <taxon>Cercopithecidae</taxon>
        <taxon>Cercopithecinae</taxon>
        <taxon>Cercocebus</taxon>
    </lineage>
</organism>
<reference evidence="2" key="1">
    <citation type="submission" date="2025-08" db="UniProtKB">
        <authorList>
            <consortium name="Ensembl"/>
        </authorList>
    </citation>
    <scope>IDENTIFICATION</scope>
</reference>
<evidence type="ECO:0000256" key="1">
    <source>
        <dbReference type="SAM" id="MobiDB-lite"/>
    </source>
</evidence>
<dbReference type="Proteomes" id="UP000233060">
    <property type="component" value="Unassembled WGS sequence"/>
</dbReference>
<dbReference type="Ensembl" id="ENSCATT00000024814.1">
    <property type="protein sequence ID" value="ENSCATP00000007087.1"/>
    <property type="gene ID" value="ENSCATG00000021474.1"/>
</dbReference>
<accession>A0A2K5L298</accession>
<keyword evidence="3" id="KW-1185">Reference proteome</keyword>
<feature type="region of interest" description="Disordered" evidence="1">
    <location>
        <begin position="128"/>
        <end position="184"/>
    </location>
</feature>
<dbReference type="OMA" id="CGHSRRC"/>
<name>A0A2K5L298_CERAT</name>
<evidence type="ECO:0000313" key="2">
    <source>
        <dbReference type="Ensembl" id="ENSCATP00000007087.1"/>
    </source>
</evidence>
<dbReference type="GeneTree" id="ENSGT00910000147201"/>
<sequence length="184" mass="19778">MRWAALVWAGVDPGCAFVDISFSRVWDGGWFISNPQHLTGTSGKAEARVSFPSLPRAGCGHSRRCSVFPPSSPHHGDRGLRLSLFSLLLFLLWELLQTRPQPPGPCQQQMLSGRARRPFAPQSLVLGQAQEGKDEAATAVPRAAVPGQPPDRACLSPQTSRGKSTAVSAGFTWQCPRGPSQAPP</sequence>
<feature type="compositionally biased region" description="Polar residues" evidence="1">
    <location>
        <begin position="156"/>
        <end position="167"/>
    </location>
</feature>
<evidence type="ECO:0000313" key="3">
    <source>
        <dbReference type="Proteomes" id="UP000233060"/>
    </source>
</evidence>